<dbReference type="Proteomes" id="UP001279410">
    <property type="component" value="Unassembled WGS sequence"/>
</dbReference>
<comment type="caution">
    <text evidence="1">The sequence shown here is derived from an EMBL/GenBank/DDBJ whole genome shotgun (WGS) entry which is preliminary data.</text>
</comment>
<keyword evidence="2" id="KW-1185">Reference proteome</keyword>
<reference evidence="1" key="1">
    <citation type="submission" date="2022-08" db="EMBL/GenBank/DDBJ databases">
        <title>Genome sequencing of akame (Lates japonicus).</title>
        <authorList>
            <person name="Hashiguchi Y."/>
            <person name="Takahashi H."/>
        </authorList>
    </citation>
    <scope>NUCLEOTIDE SEQUENCE</scope>
    <source>
        <strain evidence="1">Kochi</strain>
    </source>
</reference>
<protein>
    <submittedName>
        <fullName evidence="1">Dynein heavy chain 11, axonemal-like protein</fullName>
    </submittedName>
</protein>
<accession>A0AAD3NF13</accession>
<feature type="non-terminal residue" evidence="1">
    <location>
        <position position="183"/>
    </location>
</feature>
<name>A0AAD3NF13_LATJO</name>
<gene>
    <name evidence="1" type="ORF">AKAME5_002306400</name>
</gene>
<proteinExistence type="predicted"/>
<evidence type="ECO:0000313" key="1">
    <source>
        <dbReference type="EMBL" id="GLD71741.1"/>
    </source>
</evidence>
<evidence type="ECO:0000313" key="2">
    <source>
        <dbReference type="Proteomes" id="UP001279410"/>
    </source>
</evidence>
<sequence length="183" mass="20246">MAIEKGHTNTGTLCSKQMRTLIETLEDNQNPVTEVVQNNNVVRVTNQPNTRTWNSAAEAVCVPAGIVSKGNPNRQSVDSCLGEHHSCTVRKEIRGRSYLKTNPRDQWLKPCSDLFPQLGVPRRDPELEMLLSQSVSELVCSLRENFILKLEGAVVRHSVFVVGGPGFRKEPGLFSSTMGELTS</sequence>
<dbReference type="AlphaFoldDB" id="A0AAD3NF13"/>
<dbReference type="EMBL" id="BRZM01000718">
    <property type="protein sequence ID" value="GLD71741.1"/>
    <property type="molecule type" value="Genomic_DNA"/>
</dbReference>
<organism evidence="1 2">
    <name type="scientific">Lates japonicus</name>
    <name type="common">Japanese lates</name>
    <dbReference type="NCBI Taxonomy" id="270547"/>
    <lineage>
        <taxon>Eukaryota</taxon>
        <taxon>Metazoa</taxon>
        <taxon>Chordata</taxon>
        <taxon>Craniata</taxon>
        <taxon>Vertebrata</taxon>
        <taxon>Euteleostomi</taxon>
        <taxon>Actinopterygii</taxon>
        <taxon>Neopterygii</taxon>
        <taxon>Teleostei</taxon>
        <taxon>Neoteleostei</taxon>
        <taxon>Acanthomorphata</taxon>
        <taxon>Carangaria</taxon>
        <taxon>Carangaria incertae sedis</taxon>
        <taxon>Centropomidae</taxon>
        <taxon>Lates</taxon>
    </lineage>
</organism>